<accession>A0A2B7Y469</accession>
<dbReference type="InterPro" id="IPR002403">
    <property type="entry name" value="Cyt_P450_E_grp-IV"/>
</dbReference>
<dbReference type="PANTHER" id="PTHR24305">
    <property type="entry name" value="CYTOCHROME P450"/>
    <property type="match status" value="1"/>
</dbReference>
<evidence type="ECO:0000256" key="10">
    <source>
        <dbReference type="ARBA" id="ARBA00023033"/>
    </source>
</evidence>
<evidence type="ECO:0000256" key="5">
    <source>
        <dbReference type="ARBA" id="ARBA00022692"/>
    </source>
</evidence>
<keyword evidence="9 12" id="KW-0408">Iron</keyword>
<dbReference type="SUPFAM" id="SSF48264">
    <property type="entry name" value="Cytochrome P450"/>
    <property type="match status" value="1"/>
</dbReference>
<evidence type="ECO:0000256" key="13">
    <source>
        <dbReference type="SAM" id="Phobius"/>
    </source>
</evidence>
<keyword evidence="7 13" id="KW-1133">Transmembrane helix</keyword>
<keyword evidence="6 12" id="KW-0479">Metal-binding</keyword>
<evidence type="ECO:0000313" key="15">
    <source>
        <dbReference type="Proteomes" id="UP000224634"/>
    </source>
</evidence>
<dbReference type="CDD" id="cd11061">
    <property type="entry name" value="CYP67-like"/>
    <property type="match status" value="1"/>
</dbReference>
<feature type="transmembrane region" description="Helical" evidence="13">
    <location>
        <begin position="34"/>
        <end position="54"/>
    </location>
</feature>
<dbReference type="Proteomes" id="UP000224634">
    <property type="component" value="Unassembled WGS sequence"/>
</dbReference>
<reference evidence="14 15" key="1">
    <citation type="submission" date="2017-10" db="EMBL/GenBank/DDBJ databases">
        <title>Comparative genomics in systemic dimorphic fungi from Ajellomycetaceae.</title>
        <authorList>
            <person name="Munoz J.F."/>
            <person name="Mcewen J.G."/>
            <person name="Clay O.K."/>
            <person name="Cuomo C.A."/>
        </authorList>
    </citation>
    <scope>NUCLEOTIDE SEQUENCE [LARGE SCALE GENOMIC DNA]</scope>
    <source>
        <strain evidence="14 15">UAMH7299</strain>
    </source>
</reference>
<dbReference type="AlphaFoldDB" id="A0A2B7Y469"/>
<dbReference type="STRING" id="1447883.A0A2B7Y469"/>
<dbReference type="FunFam" id="1.10.630.10:FF:000063">
    <property type="entry name" value="Cytochrome P450 monooxygenase"/>
    <property type="match status" value="1"/>
</dbReference>
<dbReference type="InterPro" id="IPR036396">
    <property type="entry name" value="Cyt_P450_sf"/>
</dbReference>
<comment type="similarity">
    <text evidence="3">Belongs to the cytochrome P450 family.</text>
</comment>
<dbReference type="GO" id="GO:0016020">
    <property type="term" value="C:membrane"/>
    <property type="evidence" value="ECO:0007669"/>
    <property type="project" value="UniProtKB-SubCell"/>
</dbReference>
<dbReference type="GO" id="GO:0020037">
    <property type="term" value="F:heme binding"/>
    <property type="evidence" value="ECO:0007669"/>
    <property type="project" value="InterPro"/>
</dbReference>
<evidence type="ECO:0000256" key="3">
    <source>
        <dbReference type="ARBA" id="ARBA00010617"/>
    </source>
</evidence>
<evidence type="ECO:0000256" key="8">
    <source>
        <dbReference type="ARBA" id="ARBA00023002"/>
    </source>
</evidence>
<proteinExistence type="inferred from homology"/>
<feature type="transmembrane region" description="Helical" evidence="13">
    <location>
        <begin position="6"/>
        <end position="22"/>
    </location>
</feature>
<dbReference type="GO" id="GO:0016705">
    <property type="term" value="F:oxidoreductase activity, acting on paired donors, with incorporation or reduction of molecular oxygen"/>
    <property type="evidence" value="ECO:0007669"/>
    <property type="project" value="InterPro"/>
</dbReference>
<protein>
    <submittedName>
        <fullName evidence="14">Uncharacterized protein</fullName>
    </submittedName>
</protein>
<name>A0A2B7Y469_POLH7</name>
<dbReference type="PRINTS" id="PR00465">
    <property type="entry name" value="EP450IV"/>
</dbReference>
<feature type="binding site" description="axial binding residue" evidence="12">
    <location>
        <position position="486"/>
    </location>
    <ligand>
        <name>heme</name>
        <dbReference type="ChEBI" id="CHEBI:30413"/>
    </ligand>
    <ligandPart>
        <name>Fe</name>
        <dbReference type="ChEBI" id="CHEBI:18248"/>
    </ligandPart>
</feature>
<dbReference type="EMBL" id="PDNA01000081">
    <property type="protein sequence ID" value="PGH15628.1"/>
    <property type="molecule type" value="Genomic_DNA"/>
</dbReference>
<evidence type="ECO:0000256" key="12">
    <source>
        <dbReference type="PIRSR" id="PIRSR602403-1"/>
    </source>
</evidence>
<dbReference type="GO" id="GO:0004497">
    <property type="term" value="F:monooxygenase activity"/>
    <property type="evidence" value="ECO:0007669"/>
    <property type="project" value="UniProtKB-KW"/>
</dbReference>
<evidence type="ECO:0000256" key="4">
    <source>
        <dbReference type="ARBA" id="ARBA00022617"/>
    </source>
</evidence>
<keyword evidence="4 12" id="KW-0349">Heme</keyword>
<evidence type="ECO:0000256" key="6">
    <source>
        <dbReference type="ARBA" id="ARBA00022723"/>
    </source>
</evidence>
<keyword evidence="5 13" id="KW-0812">Transmembrane</keyword>
<dbReference type="PANTHER" id="PTHR24305:SF112">
    <property type="entry name" value="L-ORNITHINE-N5-MONOOXYGENASE (EUROFUNG)"/>
    <property type="match status" value="1"/>
</dbReference>
<dbReference type="Gene3D" id="1.10.630.10">
    <property type="entry name" value="Cytochrome P450"/>
    <property type="match status" value="1"/>
</dbReference>
<evidence type="ECO:0000256" key="9">
    <source>
        <dbReference type="ARBA" id="ARBA00023004"/>
    </source>
</evidence>
<dbReference type="Pfam" id="PF00067">
    <property type="entry name" value="p450"/>
    <property type="match status" value="1"/>
</dbReference>
<keyword evidence="8" id="KW-0560">Oxidoreductase</keyword>
<sequence>MVLILNPVVAFCGGISSHLFFFKRGERHLHPERYIQAFFLAFVVSVVYLMRFHAVTLGSAVYLTAKIAALYLSGLYSSLVVFRLFLNPLNKFPGPFWARLSSFTLVYNVGKKKNGHYHFQNLHKKYGRIVRIGPNDLSITDADCVEVVSSAKSKCTRAPFYSQAHPITSLHVTRDPMEHAQRRRVWSKAFSENALRGYEARVQRYNEQLIEQIGASCGQPIDMTKWFNFYSFDVMGDLGFGQSFGMLGSGGMHWAIQVLQEGIGIVGCNLPSWAMRLLHAIPKPAGARERFKKFFIQQLDNRIKLQGKLDALDISHYLIEHFNNSDPLNQTQLVPMLQGDSRLIIIAGSDTTAVTLTHLFYYLTTVTGLQDRLRQEIAEHTDDDGTLSNRKLQSAPMLNACINETLRMHPPVASGAPRKTPTGGVHLRDIWIPANTAIQMPWYVMGRDPEYFPHPDEFIPERFSTRSELVTHKDAWGPFNVGPYNCIGKNLAYMEIRGLTSQLLTEFDVSLAPGEDGKELLYNAKDHFTLGLRPFHLVFSKRKV</sequence>
<keyword evidence="15" id="KW-1185">Reference proteome</keyword>
<keyword evidence="10" id="KW-0503">Monooxygenase</keyword>
<evidence type="ECO:0000256" key="1">
    <source>
        <dbReference type="ARBA" id="ARBA00001971"/>
    </source>
</evidence>
<organism evidence="14 15">
    <name type="scientific">Polytolypa hystricis (strain UAMH7299)</name>
    <dbReference type="NCBI Taxonomy" id="1447883"/>
    <lineage>
        <taxon>Eukaryota</taxon>
        <taxon>Fungi</taxon>
        <taxon>Dikarya</taxon>
        <taxon>Ascomycota</taxon>
        <taxon>Pezizomycotina</taxon>
        <taxon>Eurotiomycetes</taxon>
        <taxon>Eurotiomycetidae</taxon>
        <taxon>Onygenales</taxon>
        <taxon>Onygenales incertae sedis</taxon>
        <taxon>Polytolypa</taxon>
    </lineage>
</organism>
<evidence type="ECO:0000313" key="14">
    <source>
        <dbReference type="EMBL" id="PGH15628.1"/>
    </source>
</evidence>
<dbReference type="InterPro" id="IPR001128">
    <property type="entry name" value="Cyt_P450"/>
</dbReference>
<comment type="subcellular location">
    <subcellularLocation>
        <location evidence="2">Membrane</location>
    </subcellularLocation>
</comment>
<evidence type="ECO:0000256" key="11">
    <source>
        <dbReference type="ARBA" id="ARBA00023136"/>
    </source>
</evidence>
<gene>
    <name evidence="14" type="ORF">AJ80_05493</name>
</gene>
<dbReference type="GO" id="GO:0005506">
    <property type="term" value="F:iron ion binding"/>
    <property type="evidence" value="ECO:0007669"/>
    <property type="project" value="InterPro"/>
</dbReference>
<feature type="transmembrane region" description="Helical" evidence="13">
    <location>
        <begin position="60"/>
        <end position="86"/>
    </location>
</feature>
<evidence type="ECO:0000256" key="7">
    <source>
        <dbReference type="ARBA" id="ARBA00022989"/>
    </source>
</evidence>
<comment type="cofactor">
    <cofactor evidence="1 12">
        <name>heme</name>
        <dbReference type="ChEBI" id="CHEBI:30413"/>
    </cofactor>
</comment>
<evidence type="ECO:0000256" key="2">
    <source>
        <dbReference type="ARBA" id="ARBA00004370"/>
    </source>
</evidence>
<keyword evidence="11 13" id="KW-0472">Membrane</keyword>
<dbReference type="InterPro" id="IPR050121">
    <property type="entry name" value="Cytochrome_P450_monoxygenase"/>
</dbReference>
<dbReference type="OrthoDB" id="6692864at2759"/>
<comment type="caution">
    <text evidence="14">The sequence shown here is derived from an EMBL/GenBank/DDBJ whole genome shotgun (WGS) entry which is preliminary data.</text>
</comment>
<dbReference type="GO" id="GO:1902181">
    <property type="term" value="P:verruculogen biosynthetic process"/>
    <property type="evidence" value="ECO:0007669"/>
    <property type="project" value="UniProtKB-ARBA"/>
</dbReference>
<dbReference type="PRINTS" id="PR00385">
    <property type="entry name" value="P450"/>
</dbReference>